<feature type="region of interest" description="Disordered" evidence="1">
    <location>
        <begin position="172"/>
        <end position="191"/>
    </location>
</feature>
<dbReference type="PANTHER" id="PTHR12771">
    <property type="entry name" value="ENGULFMENT AND CELL MOTILITY"/>
    <property type="match status" value="1"/>
</dbReference>
<gene>
    <name evidence="3" type="ORF">CHYS00102_LOCUS2367</name>
</gene>
<dbReference type="EMBL" id="HBFR01003424">
    <property type="protein sequence ID" value="CAD8875192.1"/>
    <property type="molecule type" value="Transcribed_RNA"/>
</dbReference>
<dbReference type="AlphaFoldDB" id="A0A7S1B573"/>
<proteinExistence type="predicted"/>
<feature type="region of interest" description="Disordered" evidence="1">
    <location>
        <begin position="594"/>
        <end position="625"/>
    </location>
</feature>
<sequence>MNDFSRPTVVDIPPPKSAVTSSLPLSSNSASYHSRNSSASGNASFLLNTVTNAASAVSSATAHLTSATPDFNVFGALSLSTKNHAIPDRSVASQVLMFRQLLHTACKPGLRLSRAFQGTAAQRAVMHMPWWELGVEQTRRMVISYDNLITRLWLNAAVLPFMTDAAAASMAMPTPDSAPLHSTQQRSSASSAALARAARKGILPPVAQSAADAGKGSGDQKIVAPQSTLRSIASACDSGQVSSLVTERGLPPVPHEYWVGRIGFQQEDPVTDFRSGGVLSLAMLVYIVESCPMTHRRFLPGGDADMLPFAITSVNITDMLAKFLMLSKAVDRIDALLSSKPFWRMFADPNSLLVLQELSLDILCDVVVEKGAALAGGEKITVFDFPVIIEATERRVRDDLLGAGPKTVNELRHLAHRLRSKHLNKHGDPNMASLSPKPVSNSHSVSLPSPSALLPSSSTINTYGKKMLDADNYKKGLGKVAAAFSGAADRASDFLTGAAFTSAVTPPAETRRDPPHGIIAPPAFAAPNRTITTSINGNDASTIIKTPVLLMPVEVYSDCRKSGSRATAHSYVEYPPRPDAEASTSVPVSELSGATSSVYGCSSDQHDGASMDTHPLPNQIPDLLG</sequence>
<evidence type="ECO:0000313" key="3">
    <source>
        <dbReference type="EMBL" id="CAD8875192.1"/>
    </source>
</evidence>
<dbReference type="PROSITE" id="PS51335">
    <property type="entry name" value="ELMO"/>
    <property type="match status" value="1"/>
</dbReference>
<reference evidence="3" key="1">
    <citation type="submission" date="2021-01" db="EMBL/GenBank/DDBJ databases">
        <authorList>
            <person name="Corre E."/>
            <person name="Pelletier E."/>
            <person name="Niang G."/>
            <person name="Scheremetjew M."/>
            <person name="Finn R."/>
            <person name="Kale V."/>
            <person name="Holt S."/>
            <person name="Cochrane G."/>
            <person name="Meng A."/>
            <person name="Brown T."/>
            <person name="Cohen L."/>
        </authorList>
    </citation>
    <scope>NUCLEOTIDE SEQUENCE</scope>
    <source>
        <strain evidence="3">308</strain>
    </source>
</reference>
<feature type="region of interest" description="Disordered" evidence="1">
    <location>
        <begin position="1"/>
        <end position="25"/>
    </location>
</feature>
<dbReference type="PANTHER" id="PTHR12771:SF56">
    <property type="entry name" value="CED-12"/>
    <property type="match status" value="1"/>
</dbReference>
<organism evidence="3">
    <name type="scientific">Corethron hystrix</name>
    <dbReference type="NCBI Taxonomy" id="216773"/>
    <lineage>
        <taxon>Eukaryota</taxon>
        <taxon>Sar</taxon>
        <taxon>Stramenopiles</taxon>
        <taxon>Ochrophyta</taxon>
        <taxon>Bacillariophyta</taxon>
        <taxon>Coscinodiscophyceae</taxon>
        <taxon>Corethrophycidae</taxon>
        <taxon>Corethrales</taxon>
        <taxon>Corethraceae</taxon>
        <taxon>Corethron</taxon>
    </lineage>
</organism>
<feature type="region of interest" description="Disordered" evidence="1">
    <location>
        <begin position="423"/>
        <end position="450"/>
    </location>
</feature>
<evidence type="ECO:0000256" key="1">
    <source>
        <dbReference type="SAM" id="MobiDB-lite"/>
    </source>
</evidence>
<feature type="domain" description="ELMO" evidence="2">
    <location>
        <begin position="224"/>
        <end position="400"/>
    </location>
</feature>
<feature type="compositionally biased region" description="Polar residues" evidence="1">
    <location>
        <begin position="594"/>
        <end position="603"/>
    </location>
</feature>
<dbReference type="InterPro" id="IPR050868">
    <property type="entry name" value="ELMO_domain-containing"/>
</dbReference>
<dbReference type="Pfam" id="PF04727">
    <property type="entry name" value="ELMO_CED12"/>
    <property type="match status" value="1"/>
</dbReference>
<feature type="compositionally biased region" description="Low complexity" evidence="1">
    <location>
        <begin position="440"/>
        <end position="450"/>
    </location>
</feature>
<protein>
    <recommendedName>
        <fullName evidence="2">ELMO domain-containing protein</fullName>
    </recommendedName>
</protein>
<name>A0A7S1B573_9STRA</name>
<dbReference type="InterPro" id="IPR006816">
    <property type="entry name" value="ELMO_dom"/>
</dbReference>
<accession>A0A7S1B573</accession>
<evidence type="ECO:0000259" key="2">
    <source>
        <dbReference type="PROSITE" id="PS51335"/>
    </source>
</evidence>